<feature type="region of interest" description="Disordered" evidence="1">
    <location>
        <begin position="13"/>
        <end position="44"/>
    </location>
</feature>
<dbReference type="EMBL" id="BDRX01000005">
    <property type="protein sequence ID" value="GBF88495.1"/>
    <property type="molecule type" value="Genomic_DNA"/>
</dbReference>
<proteinExistence type="predicted"/>
<keyword evidence="3" id="KW-1185">Reference proteome</keyword>
<evidence type="ECO:0000256" key="1">
    <source>
        <dbReference type="SAM" id="MobiDB-lite"/>
    </source>
</evidence>
<name>A0A2V0NUJ4_9CHLO</name>
<feature type="compositionally biased region" description="Low complexity" evidence="1">
    <location>
        <begin position="424"/>
        <end position="433"/>
    </location>
</feature>
<gene>
    <name evidence="2" type="ORF">Rsub_01208</name>
</gene>
<dbReference type="Gene3D" id="3.40.50.150">
    <property type="entry name" value="Vaccinia Virus protein VP39"/>
    <property type="match status" value="1"/>
</dbReference>
<dbReference type="OrthoDB" id="2016285at2759"/>
<sequence length="439" mass="45702">MWAGSLQANAASQAAAGATRRPRVVPHAHAGTAPWGATRRGGGGTAAAAASAVATRAAACCRHRPRRCAGLAPCRAAGGVDAGELDEEEEEEQQQQARRRAKGAGGLNTADLPPVMPEAVVLFEGESDVNGVIQIHEVPHAEGIPEEIQGTRLLYVGAPPRLMGAYRAIGDPHPLTYAVWDFMATFPVLLDEGPIGIFGWGGGTVARLFAEVYNPPPPLVAWEFDPRVVEASRIGFGLAEVSEAAGIGEVQIGDPLEAAAPEGGYAGIVVDLFVAGQLPPVLVLDATWRAIRSKLSDPAAGRVIARLGPATKEDGSLVPQAVLALNAMAAAFDGEVSFIDPPVGSQLDVLALTGPLPDRREWAQAVGPVLAPYTVDWEPWEIQEIDAREFPELFEDFEVGDEEEGEEAGPEGGGEEGAGGAAQGGAAAEGRQAAADRRR</sequence>
<evidence type="ECO:0008006" key="4">
    <source>
        <dbReference type="Google" id="ProtNLM"/>
    </source>
</evidence>
<evidence type="ECO:0000313" key="2">
    <source>
        <dbReference type="EMBL" id="GBF88495.1"/>
    </source>
</evidence>
<dbReference type="STRING" id="307507.A0A2V0NUJ4"/>
<accession>A0A2V0NUJ4</accession>
<feature type="region of interest" description="Disordered" evidence="1">
    <location>
        <begin position="396"/>
        <end position="439"/>
    </location>
</feature>
<reference evidence="2 3" key="1">
    <citation type="journal article" date="2018" name="Sci. Rep.">
        <title>Raphidocelis subcapitata (=Pseudokirchneriella subcapitata) provides an insight into genome evolution and environmental adaptations in the Sphaeropleales.</title>
        <authorList>
            <person name="Suzuki S."/>
            <person name="Yamaguchi H."/>
            <person name="Nakajima N."/>
            <person name="Kawachi M."/>
        </authorList>
    </citation>
    <scope>NUCLEOTIDE SEQUENCE [LARGE SCALE GENOMIC DNA]</scope>
    <source>
        <strain evidence="2 3">NIES-35</strain>
    </source>
</reference>
<feature type="compositionally biased region" description="Acidic residues" evidence="1">
    <location>
        <begin position="83"/>
        <end position="93"/>
    </location>
</feature>
<comment type="caution">
    <text evidence="2">The sequence shown here is derived from an EMBL/GenBank/DDBJ whole genome shotgun (WGS) entry which is preliminary data.</text>
</comment>
<dbReference type="SUPFAM" id="SSF53335">
    <property type="entry name" value="S-adenosyl-L-methionine-dependent methyltransferases"/>
    <property type="match status" value="1"/>
</dbReference>
<feature type="compositionally biased region" description="Acidic residues" evidence="1">
    <location>
        <begin position="396"/>
        <end position="409"/>
    </location>
</feature>
<dbReference type="InParanoid" id="A0A2V0NUJ4"/>
<protein>
    <recommendedName>
        <fullName evidence="4">Spermidine synthase</fullName>
    </recommendedName>
</protein>
<feature type="region of interest" description="Disordered" evidence="1">
    <location>
        <begin position="82"/>
        <end position="109"/>
    </location>
</feature>
<dbReference type="InterPro" id="IPR029063">
    <property type="entry name" value="SAM-dependent_MTases_sf"/>
</dbReference>
<evidence type="ECO:0000313" key="3">
    <source>
        <dbReference type="Proteomes" id="UP000247498"/>
    </source>
</evidence>
<dbReference type="FunCoup" id="A0A2V0NUJ4">
    <property type="interactions" value="559"/>
</dbReference>
<dbReference type="Proteomes" id="UP000247498">
    <property type="component" value="Unassembled WGS sequence"/>
</dbReference>
<feature type="compositionally biased region" description="Gly residues" evidence="1">
    <location>
        <begin position="410"/>
        <end position="423"/>
    </location>
</feature>
<organism evidence="2 3">
    <name type="scientific">Raphidocelis subcapitata</name>
    <dbReference type="NCBI Taxonomy" id="307507"/>
    <lineage>
        <taxon>Eukaryota</taxon>
        <taxon>Viridiplantae</taxon>
        <taxon>Chlorophyta</taxon>
        <taxon>core chlorophytes</taxon>
        <taxon>Chlorophyceae</taxon>
        <taxon>CS clade</taxon>
        <taxon>Sphaeropleales</taxon>
        <taxon>Selenastraceae</taxon>
        <taxon>Raphidocelis</taxon>
    </lineage>
</organism>
<dbReference type="AlphaFoldDB" id="A0A2V0NUJ4"/>